<evidence type="ECO:0000313" key="3">
    <source>
        <dbReference type="Proteomes" id="UP000273119"/>
    </source>
</evidence>
<dbReference type="EMBL" id="QQXL01000001">
    <property type="protein sequence ID" value="RKW71817.1"/>
    <property type="molecule type" value="Genomic_DNA"/>
</dbReference>
<organism evidence="2 3">
    <name type="scientific">Galactobacter caseinivorans</name>
    <dbReference type="NCBI Taxonomy" id="2676123"/>
    <lineage>
        <taxon>Bacteria</taxon>
        <taxon>Bacillati</taxon>
        <taxon>Actinomycetota</taxon>
        <taxon>Actinomycetes</taxon>
        <taxon>Micrococcales</taxon>
        <taxon>Micrococcaceae</taxon>
        <taxon>Galactobacter</taxon>
    </lineage>
</organism>
<gene>
    <name evidence="2" type="ORF">DWQ67_03020</name>
</gene>
<reference evidence="2 3" key="1">
    <citation type="submission" date="2018-07" db="EMBL/GenBank/DDBJ databases">
        <title>Arthrobacter sp. nov., isolated from raw cow's milk with high bacterial count.</title>
        <authorList>
            <person name="Hahne J."/>
            <person name="Isele D."/>
            <person name="Lipski A."/>
        </authorList>
    </citation>
    <scope>NUCLEOTIDE SEQUENCE [LARGE SCALE GENOMIC DNA]</scope>
    <source>
        <strain evidence="2 3">JZ R-183</strain>
    </source>
</reference>
<keyword evidence="1" id="KW-0812">Transmembrane</keyword>
<comment type="caution">
    <text evidence="2">The sequence shown here is derived from an EMBL/GenBank/DDBJ whole genome shotgun (WGS) entry which is preliminary data.</text>
</comment>
<feature type="transmembrane region" description="Helical" evidence="1">
    <location>
        <begin position="40"/>
        <end position="59"/>
    </location>
</feature>
<dbReference type="AlphaFoldDB" id="A0A496PMR9"/>
<dbReference type="RefSeq" id="WP_121484080.1">
    <property type="nucleotide sequence ID" value="NZ_QQXL01000001.1"/>
</dbReference>
<proteinExistence type="predicted"/>
<keyword evidence="1" id="KW-0472">Membrane</keyword>
<dbReference type="Proteomes" id="UP000273119">
    <property type="component" value="Unassembled WGS sequence"/>
</dbReference>
<protein>
    <submittedName>
        <fullName evidence="2">Uncharacterized protein</fullName>
    </submittedName>
</protein>
<feature type="transmembrane region" description="Helical" evidence="1">
    <location>
        <begin position="12"/>
        <end position="34"/>
    </location>
</feature>
<evidence type="ECO:0000256" key="1">
    <source>
        <dbReference type="SAM" id="Phobius"/>
    </source>
</evidence>
<keyword evidence="3" id="KW-1185">Reference proteome</keyword>
<name>A0A496PMR9_9MICC</name>
<sequence length="80" mass="8597">MSPRTPRVPGRAVARFSQWVEALGCLALLVWTVLSFVDGHAILGLILAVVTAGMLYVTVREFRGHGLGKAPTGSPEDSRH</sequence>
<keyword evidence="1" id="KW-1133">Transmembrane helix</keyword>
<evidence type="ECO:0000313" key="2">
    <source>
        <dbReference type="EMBL" id="RKW71817.1"/>
    </source>
</evidence>
<accession>A0A496PMR9</accession>